<dbReference type="EMBL" id="KN847493">
    <property type="protein sequence ID" value="KIW19361.1"/>
    <property type="molecule type" value="Genomic_DNA"/>
</dbReference>
<dbReference type="PROSITE" id="PS51725">
    <property type="entry name" value="ABM"/>
    <property type="match status" value="1"/>
</dbReference>
<dbReference type="Gene3D" id="3.30.70.100">
    <property type="match status" value="1"/>
</dbReference>
<dbReference type="VEuPathDB" id="FungiDB:PV08_03656"/>
<dbReference type="RefSeq" id="XP_016239577.1">
    <property type="nucleotide sequence ID" value="XM_016378007.1"/>
</dbReference>
<dbReference type="HOGENOM" id="CLU_147503_1_0_1"/>
<proteinExistence type="predicted"/>
<organism evidence="2 3">
    <name type="scientific">Exophiala spinifera</name>
    <dbReference type="NCBI Taxonomy" id="91928"/>
    <lineage>
        <taxon>Eukaryota</taxon>
        <taxon>Fungi</taxon>
        <taxon>Dikarya</taxon>
        <taxon>Ascomycota</taxon>
        <taxon>Pezizomycotina</taxon>
        <taxon>Eurotiomycetes</taxon>
        <taxon>Chaetothyriomycetidae</taxon>
        <taxon>Chaetothyriales</taxon>
        <taxon>Herpotrichiellaceae</taxon>
        <taxon>Exophiala</taxon>
    </lineage>
</organism>
<dbReference type="OrthoDB" id="4126315at2759"/>
<dbReference type="Proteomes" id="UP000053328">
    <property type="component" value="Unassembled WGS sequence"/>
</dbReference>
<feature type="domain" description="ABM" evidence="1">
    <location>
        <begin position="12"/>
        <end position="102"/>
    </location>
</feature>
<dbReference type="InterPro" id="IPR011008">
    <property type="entry name" value="Dimeric_a/b-barrel"/>
</dbReference>
<reference evidence="2 3" key="1">
    <citation type="submission" date="2015-01" db="EMBL/GenBank/DDBJ databases">
        <title>The Genome Sequence of Exophiala spinifera CBS89968.</title>
        <authorList>
            <consortium name="The Broad Institute Genomics Platform"/>
            <person name="Cuomo C."/>
            <person name="de Hoog S."/>
            <person name="Gorbushina A."/>
            <person name="Stielow B."/>
            <person name="Teixiera M."/>
            <person name="Abouelleil A."/>
            <person name="Chapman S.B."/>
            <person name="Priest M."/>
            <person name="Young S.K."/>
            <person name="Wortman J."/>
            <person name="Nusbaum C."/>
            <person name="Birren B."/>
        </authorList>
    </citation>
    <scope>NUCLEOTIDE SEQUENCE [LARGE SCALE GENOMIC DNA]</scope>
    <source>
        <strain evidence="2 3">CBS 89968</strain>
    </source>
</reference>
<keyword evidence="3" id="KW-1185">Reference proteome</keyword>
<accession>A0A0D1YVP8</accession>
<dbReference type="AlphaFoldDB" id="A0A0D1YVP8"/>
<name>A0A0D1YVP8_9EURO</name>
<dbReference type="Pfam" id="PF03992">
    <property type="entry name" value="ABM"/>
    <property type="match status" value="1"/>
</dbReference>
<evidence type="ECO:0000259" key="1">
    <source>
        <dbReference type="PROSITE" id="PS51725"/>
    </source>
</evidence>
<dbReference type="SUPFAM" id="SSF54909">
    <property type="entry name" value="Dimeric alpha+beta barrel"/>
    <property type="match status" value="1"/>
</dbReference>
<dbReference type="InterPro" id="IPR007138">
    <property type="entry name" value="ABM_dom"/>
</dbReference>
<evidence type="ECO:0000313" key="2">
    <source>
        <dbReference type="EMBL" id="KIW19361.1"/>
    </source>
</evidence>
<protein>
    <recommendedName>
        <fullName evidence="1">ABM domain-containing protein</fullName>
    </recommendedName>
</protein>
<sequence>MAHPHLMSHQGVTHVGTIHIDPTNVDEFLEAFRACWVQVCREPECIYFDVFHSKTEPGRFHFVEIWNKDNDWFMEVQIKKDYYKPYWDITRPLWEARDLHTYDRLSGFNFVDGRYLEGSVKVKEELH</sequence>
<evidence type="ECO:0000313" key="3">
    <source>
        <dbReference type="Proteomes" id="UP000053328"/>
    </source>
</evidence>
<dbReference type="GeneID" id="27330739"/>
<gene>
    <name evidence="2" type="ORF">PV08_03656</name>
</gene>